<name>A0A1B2E214_9BACL</name>
<protein>
    <submittedName>
        <fullName evidence="1">Uncharacterized protein</fullName>
    </submittedName>
</protein>
<dbReference type="OrthoDB" id="2664786at2"/>
<dbReference type="GeneID" id="48309841"/>
<proteinExistence type="predicted"/>
<keyword evidence="3" id="KW-1185">Reference proteome</keyword>
<evidence type="ECO:0000313" key="2">
    <source>
        <dbReference type="EMBL" id="OOC63787.1"/>
    </source>
</evidence>
<dbReference type="EMBL" id="CP016809">
    <property type="protein sequence ID" value="ANY74034.1"/>
    <property type="molecule type" value="Genomic_DNA"/>
</dbReference>
<evidence type="ECO:0000313" key="1">
    <source>
        <dbReference type="EMBL" id="ANY74034.1"/>
    </source>
</evidence>
<dbReference type="AlphaFoldDB" id="A0A1B2E214"/>
<dbReference type="RefSeq" id="WP_077568439.1">
    <property type="nucleotide sequence ID" value="NZ_CP016809.1"/>
</dbReference>
<organism evidence="1">
    <name type="scientific">Paenibacillus ihbetae</name>
    <dbReference type="NCBI Taxonomy" id="1870820"/>
    <lineage>
        <taxon>Bacteria</taxon>
        <taxon>Bacillati</taxon>
        <taxon>Bacillota</taxon>
        <taxon>Bacilli</taxon>
        <taxon>Bacillales</taxon>
        <taxon>Paenibacillaceae</taxon>
        <taxon>Paenibacillus</taxon>
    </lineage>
</organism>
<evidence type="ECO:0000313" key="3">
    <source>
        <dbReference type="Proteomes" id="UP000189059"/>
    </source>
</evidence>
<reference evidence="2 3" key="2">
    <citation type="submission" date="2016-12" db="EMBL/GenBank/DDBJ databases">
        <title>Genome sequencing and description of Paenibacillus sp. nov. from high altitude lake in the Indian Trans- Himalayas.</title>
        <authorList>
            <person name="Kiran S."/>
            <person name="Swarnkar M.K."/>
            <person name="Rana A."/>
            <person name="Tewari R."/>
            <person name="Gulati A."/>
        </authorList>
    </citation>
    <scope>NUCLEOTIDE SEQUENCE [LARGE SCALE GENOMIC DNA]</scope>
    <source>
        <strain evidence="2 3">IHBB 9951</strain>
    </source>
</reference>
<sequence>MAILLPEQIFNLAPNVGKSYYENLTGGDPATITVNNFSEGAVALVITRVNEPVTTYVIPGFNSLSLTVDNLLVAALLTGTVPAFGSIHIATAV</sequence>
<dbReference type="EMBL" id="MRVI01000001">
    <property type="protein sequence ID" value="OOC63787.1"/>
    <property type="molecule type" value="Genomic_DNA"/>
</dbReference>
<dbReference type="KEGG" id="pib:BBD41_16410"/>
<gene>
    <name evidence="2" type="ORF">BBD40_19155</name>
    <name evidence="1" type="ORF">BBD41_16410</name>
</gene>
<dbReference type="Proteomes" id="UP000189059">
    <property type="component" value="Unassembled WGS sequence"/>
</dbReference>
<accession>A0A1B2E214</accession>
<reference evidence="1" key="1">
    <citation type="submission" date="2016-08" db="EMBL/GenBank/DDBJ databases">
        <title>Complete Genome Seqeunce of Paenibacillus sp. nov. IHBB 9852 from high altitute lake of Indian trans-Himalayas.</title>
        <authorList>
            <person name="Kiran S."/>
            <person name="Swarnkar M.K."/>
            <person name="Rana A."/>
            <person name="Tewari R."/>
            <person name="Gulati A."/>
        </authorList>
    </citation>
    <scope>NUCLEOTIDE SEQUENCE [LARGE SCALE GENOMIC DNA]</scope>
    <source>
        <strain evidence="1">IHBB 9852</strain>
    </source>
</reference>